<reference evidence="5" key="1">
    <citation type="journal article" date="2021" name="Front. Microbiol.">
        <title>Cellular and Genomic Properties of Haloferax gibbonsii LR2-5, the Host of Euryarchaeal Virus HFTV1.</title>
        <authorList>
            <person name="Tittes C."/>
            <person name="Schwarzer S."/>
            <person name="Pfeiffer F."/>
            <person name="Dyall-Smith M."/>
            <person name="Rodriguez-Franco M."/>
            <person name="Oksanen H.M."/>
            <person name="Quax T.E.F."/>
        </authorList>
    </citation>
    <scope>NUCLEOTIDE SEQUENCE</scope>
    <source>
        <strain evidence="5">LR2-5</strain>
    </source>
</reference>
<dbReference type="GeneID" id="59461642"/>
<sequence length="437" mass="49287">MSESVEKSEVREGYKEVQLSPKTVRIPEKWEVVKTNSVSEKITDGTHNSPNTVDEGYPYITSKNVRENGFRLDDIGYISKEDHKKIYSRCDPQPGDVLYVKDGANTGIARKNTLDFEFSLLSSVAQIRTDQERLDPDFLTHHLNWPLFKKVMQSKMSGTGITRLTVTKIKNSEILLPPILEQRYIADILSTVDKQIQQTDEMIEKTEELKQGLMQDLITGGIDHSSYKPAQLGPKEVDIPDTWEVERMNDVAEIVSGGTPKKSTGEYWGGNIVWVTPTDVTGTAGMYISDSAEKITQEGLDNTSTYLLEPGAVLMTSRATIGEAVINTVPATTNQGFKSLVPEDRMHNEYLYYYVRTIANYLTEIGGGSTFPEINKTDTENVRVPVPPLDEQKRIANVINQAYKKRLEEQEYKQRLQELKHGLMQDLLTGKVRVNTD</sequence>
<dbReference type="REBASE" id="451667">
    <property type="entry name" value="S.HgiLR25ORF25240P"/>
</dbReference>
<dbReference type="PANTHER" id="PTHR30408:SF12">
    <property type="entry name" value="TYPE I RESTRICTION ENZYME MJAVIII SPECIFICITY SUBUNIT"/>
    <property type="match status" value="1"/>
</dbReference>
<feature type="domain" description="Type I restriction modification DNA specificity" evidence="4">
    <location>
        <begin position="240"/>
        <end position="412"/>
    </location>
</feature>
<comment type="similarity">
    <text evidence="1">Belongs to the type-I restriction system S methylase family.</text>
</comment>
<protein>
    <submittedName>
        <fullName evidence="5">Type I site-specific deoxyribonuclease subunit RmeS</fullName>
    </submittedName>
</protein>
<dbReference type="RefSeq" id="WP_193494209.1">
    <property type="nucleotide sequence ID" value="NZ_CP063208.1"/>
</dbReference>
<dbReference type="Proteomes" id="UP000663064">
    <property type="component" value="Plasmid pHGLR3"/>
</dbReference>
<dbReference type="GO" id="GO:0009307">
    <property type="term" value="P:DNA restriction-modification system"/>
    <property type="evidence" value="ECO:0007669"/>
    <property type="project" value="UniProtKB-KW"/>
</dbReference>
<evidence type="ECO:0000313" key="6">
    <source>
        <dbReference type="Proteomes" id="UP000663064"/>
    </source>
</evidence>
<evidence type="ECO:0000259" key="4">
    <source>
        <dbReference type="Pfam" id="PF01420"/>
    </source>
</evidence>
<dbReference type="InterPro" id="IPR052021">
    <property type="entry name" value="Type-I_RS_S_subunit"/>
</dbReference>
<dbReference type="CDD" id="cd17273">
    <property type="entry name" value="RMtype1_S_EcoJA69PI-TRD1-CR1_like"/>
    <property type="match status" value="1"/>
</dbReference>
<proteinExistence type="inferred from homology"/>
<dbReference type="AlphaFoldDB" id="A0A871BN62"/>
<dbReference type="Gene3D" id="3.90.220.20">
    <property type="entry name" value="DNA methylase specificity domains"/>
    <property type="match status" value="2"/>
</dbReference>
<dbReference type="InterPro" id="IPR000055">
    <property type="entry name" value="Restrct_endonuc_typeI_TRD"/>
</dbReference>
<keyword evidence="2" id="KW-0680">Restriction system</keyword>
<dbReference type="SUPFAM" id="SSF116734">
    <property type="entry name" value="DNA methylase specificity domain"/>
    <property type="match status" value="2"/>
</dbReference>
<geneLocation type="plasmid" evidence="5 6">
    <name>pHGLR3</name>
</geneLocation>
<keyword evidence="3" id="KW-0238">DNA-binding</keyword>
<dbReference type="PANTHER" id="PTHR30408">
    <property type="entry name" value="TYPE-1 RESTRICTION ENZYME ECOKI SPECIFICITY PROTEIN"/>
    <property type="match status" value="1"/>
</dbReference>
<dbReference type="Gene3D" id="1.10.287.1120">
    <property type="entry name" value="Bipartite methylase S protein"/>
    <property type="match status" value="1"/>
</dbReference>
<dbReference type="EMBL" id="CP063208">
    <property type="protein sequence ID" value="QOS14124.1"/>
    <property type="molecule type" value="Genomic_DNA"/>
</dbReference>
<evidence type="ECO:0000256" key="2">
    <source>
        <dbReference type="ARBA" id="ARBA00022747"/>
    </source>
</evidence>
<dbReference type="GO" id="GO:0003677">
    <property type="term" value="F:DNA binding"/>
    <property type="evidence" value="ECO:0007669"/>
    <property type="project" value="UniProtKB-KW"/>
</dbReference>
<organism evidence="5 6">
    <name type="scientific">Haloferax gibbonsii</name>
    <dbReference type="NCBI Taxonomy" id="35746"/>
    <lineage>
        <taxon>Archaea</taxon>
        <taxon>Methanobacteriati</taxon>
        <taxon>Methanobacteriota</taxon>
        <taxon>Stenosarchaea group</taxon>
        <taxon>Halobacteria</taxon>
        <taxon>Halobacteriales</taxon>
        <taxon>Haloferacaceae</taxon>
        <taxon>Haloferax</taxon>
    </lineage>
</organism>
<name>A0A871BN62_HALGI</name>
<keyword evidence="5" id="KW-0614">Plasmid</keyword>
<dbReference type="InterPro" id="IPR044946">
    <property type="entry name" value="Restrct_endonuc_typeI_TRD_sf"/>
</dbReference>
<dbReference type="CDD" id="cd17246">
    <property type="entry name" value="RMtype1_S_SonII-TRD2-CR2_like"/>
    <property type="match status" value="1"/>
</dbReference>
<evidence type="ECO:0000313" key="5">
    <source>
        <dbReference type="EMBL" id="QOS14124.1"/>
    </source>
</evidence>
<dbReference type="Pfam" id="PF01420">
    <property type="entry name" value="Methylase_S"/>
    <property type="match status" value="2"/>
</dbReference>
<evidence type="ECO:0000256" key="3">
    <source>
        <dbReference type="ARBA" id="ARBA00023125"/>
    </source>
</evidence>
<feature type="domain" description="Type I restriction modification DNA specificity" evidence="4">
    <location>
        <begin position="27"/>
        <end position="200"/>
    </location>
</feature>
<evidence type="ECO:0000256" key="1">
    <source>
        <dbReference type="ARBA" id="ARBA00010923"/>
    </source>
</evidence>
<gene>
    <name evidence="5" type="primary">rmeS2</name>
    <name evidence="5" type="ORF">HfgLR_25235</name>
</gene>
<accession>A0A871BN62</accession>